<reference evidence="5" key="1">
    <citation type="submission" date="2022-05" db="EMBL/GenBank/DDBJ databases">
        <title>Novel bacterial taxa in a minimal lignocellulolytic consortium and its capacity to transform plastics disclosed by genome-resolved metagenomics.</title>
        <authorList>
            <person name="Rodriguez C.A.D."/>
            <person name="Diaz-Garcia L."/>
            <person name="Herrera K."/>
            <person name="Tarazona N.A."/>
            <person name="Sproer C."/>
            <person name="Overmann J."/>
            <person name="Jimenez D.J."/>
        </authorList>
    </citation>
    <scope>NUCLEOTIDE SEQUENCE</scope>
    <source>
        <strain evidence="5">MAG5</strain>
    </source>
</reference>
<sequence length="630" mass="72794">MLICIKNSLQPQFLEGLHILQEELGYTLSKDGLCIEVTQRPGNLVVSLENKQGIIQFEQPVHLYRAMGLFLEHAKVEDAFYIEETPHFQTSGTMVDNSRNAVMSVDSVKRLIRIMATMGLNQLMLYTEDTYEISSRPYFGYLRGRYSFEELKECDDYAAIFGIEMVACIQTLGHLRQALQWQHTDDYKDTDDILLIGSEETYQFIDEMIQAATAPLRSKRIHIGMDEAHTLGLGNYIKKNGYRPRFELMNEHLHRVLQITAKYRLQPMIWSDMYFRLGSEVGDYYDTTSVVPEHVISEMPKNVQYVYWDYYHSDPEFYRDYVRKHQQFGSSPIFAGGAWTWNGIIPNHGKSFRTTDAALSVCKEEGVSEVIATIWGDNGNEGNVFSGLPTLQLYAEHAYSKELDEQKLKRRFNTCTGGEWDQFIQAKYIDELPETEADNLIEANPSRYLLWQDLLLGLFDKHVDGRNLPKHYEAMADQMRANANNNPNWSMLFNVYEKLCTVLSSKCDIGIRIKNSYDLQDRNELYRIASEELTQLRANVKELHEAHRAQWMATYKIFGWEIIDLRYGGLLARIESAKQRLIAYLSGEIPNLEELDIAKLSFDGGPSWNDNQLGFVNLYHRMISTSTTLL</sequence>
<dbReference type="InterPro" id="IPR038901">
    <property type="entry name" value="HEXDC-like"/>
</dbReference>
<evidence type="ECO:0000256" key="2">
    <source>
        <dbReference type="ARBA" id="ARBA00022801"/>
    </source>
</evidence>
<dbReference type="Pfam" id="PF00728">
    <property type="entry name" value="Glyco_hydro_20"/>
    <property type="match status" value="1"/>
</dbReference>
<evidence type="ECO:0000313" key="5">
    <source>
        <dbReference type="EMBL" id="URN96705.1"/>
    </source>
</evidence>
<proteinExistence type="inferred from homology"/>
<dbReference type="AlphaFoldDB" id="A0A9J6ZLZ7"/>
<dbReference type="PANTHER" id="PTHR21040">
    <property type="entry name" value="BCDNA.GH04120"/>
    <property type="match status" value="1"/>
</dbReference>
<organism evidence="5 6">
    <name type="scientific">Candidatus Pristimantibacillus lignocellulolyticus</name>
    <dbReference type="NCBI Taxonomy" id="2994561"/>
    <lineage>
        <taxon>Bacteria</taxon>
        <taxon>Bacillati</taxon>
        <taxon>Bacillota</taxon>
        <taxon>Bacilli</taxon>
        <taxon>Bacillales</taxon>
        <taxon>Paenibacillaceae</taxon>
        <taxon>Candidatus Pristimantibacillus</taxon>
    </lineage>
</organism>
<dbReference type="PANTHER" id="PTHR21040:SF8">
    <property type="entry name" value="BCDNA.GH04120"/>
    <property type="match status" value="1"/>
</dbReference>
<name>A0A9J6ZLZ7_9BACL</name>
<evidence type="ECO:0000313" key="6">
    <source>
        <dbReference type="Proteomes" id="UP001056756"/>
    </source>
</evidence>
<accession>A0A9J6ZLZ7</accession>
<feature type="domain" description="Glycoside Hydrolase 20C C-terminal" evidence="4">
    <location>
        <begin position="421"/>
        <end position="605"/>
    </location>
</feature>
<dbReference type="Pfam" id="PF18088">
    <property type="entry name" value="Glyco_H_20C_C"/>
    <property type="match status" value="1"/>
</dbReference>
<evidence type="ECO:0000259" key="3">
    <source>
        <dbReference type="Pfam" id="PF00728"/>
    </source>
</evidence>
<dbReference type="SUPFAM" id="SSF51445">
    <property type="entry name" value="(Trans)glycosidases"/>
    <property type="match status" value="1"/>
</dbReference>
<dbReference type="InterPro" id="IPR015883">
    <property type="entry name" value="Glyco_hydro_20_cat"/>
</dbReference>
<gene>
    <name evidence="5" type="ORF">NAG76_10960</name>
</gene>
<keyword evidence="2" id="KW-0378">Hydrolase</keyword>
<feature type="domain" description="Glycoside hydrolase family 20 catalytic" evidence="3">
    <location>
        <begin position="92"/>
        <end position="274"/>
    </location>
</feature>
<dbReference type="GO" id="GO:0005975">
    <property type="term" value="P:carbohydrate metabolic process"/>
    <property type="evidence" value="ECO:0007669"/>
    <property type="project" value="InterPro"/>
</dbReference>
<dbReference type="EMBL" id="CP097899">
    <property type="protein sequence ID" value="URN96705.1"/>
    <property type="molecule type" value="Genomic_DNA"/>
</dbReference>
<dbReference type="GO" id="GO:0004563">
    <property type="term" value="F:beta-N-acetylhexosaminidase activity"/>
    <property type="evidence" value="ECO:0007669"/>
    <property type="project" value="UniProtKB-ARBA"/>
</dbReference>
<dbReference type="KEGG" id="plig:NAG76_10960"/>
<evidence type="ECO:0000259" key="4">
    <source>
        <dbReference type="Pfam" id="PF18088"/>
    </source>
</evidence>
<dbReference type="Gene3D" id="3.20.20.80">
    <property type="entry name" value="Glycosidases"/>
    <property type="match status" value="1"/>
</dbReference>
<comment type="similarity">
    <text evidence="1">Belongs to the glycosyl hydrolase 20 family.</text>
</comment>
<protein>
    <submittedName>
        <fullName evidence="5">Beta-N-acetylhexosaminidase</fullName>
    </submittedName>
</protein>
<dbReference type="Gene3D" id="1.20.120.670">
    <property type="entry name" value="N-acetyl-b-d-glucoasminidase"/>
    <property type="match status" value="1"/>
</dbReference>
<dbReference type="CDD" id="cd06565">
    <property type="entry name" value="GH20_GcnA-like"/>
    <property type="match status" value="1"/>
</dbReference>
<dbReference type="Proteomes" id="UP001056756">
    <property type="component" value="Chromosome"/>
</dbReference>
<dbReference type="InterPro" id="IPR041063">
    <property type="entry name" value="Glyco_H_20C_C"/>
</dbReference>
<dbReference type="InterPro" id="IPR017853">
    <property type="entry name" value="GH"/>
</dbReference>
<evidence type="ECO:0000256" key="1">
    <source>
        <dbReference type="ARBA" id="ARBA00006285"/>
    </source>
</evidence>